<gene>
    <name evidence="5" type="ORF">HNP48_006749</name>
</gene>
<evidence type="ECO:0000256" key="3">
    <source>
        <dbReference type="ARBA" id="ARBA00022801"/>
    </source>
</evidence>
<evidence type="ECO:0000313" key="6">
    <source>
        <dbReference type="Proteomes" id="UP000575083"/>
    </source>
</evidence>
<dbReference type="InterPro" id="IPR016071">
    <property type="entry name" value="Staphylococal_nuclease_OB-fold"/>
</dbReference>
<dbReference type="PANTHER" id="PTHR12302:SF3">
    <property type="entry name" value="SERINE_THREONINE-PROTEIN KINASE 31"/>
    <property type="match status" value="1"/>
</dbReference>
<protein>
    <submittedName>
        <fullName evidence="5">Endonuclease YncB(Thermonuclease family)</fullName>
    </submittedName>
</protein>
<keyword evidence="2 5" id="KW-0255">Endonuclease</keyword>
<proteinExistence type="predicted"/>
<dbReference type="Pfam" id="PF00565">
    <property type="entry name" value="SNase"/>
    <property type="match status" value="1"/>
</dbReference>
<sequence>MPLPAALLCLVVAISDGDTLTARCGAPGRYEQVKVRIAAIDAPERKQAFGQKARQHLAQMCFKRQASLQPIEEDSYGRTVANVRCGGTDVATAQVAAGLAWVYTPYAEHHPHLPPLQRKARAQGEGLWAQKRPLAPWDYRHRHQKPYGNS</sequence>
<keyword evidence="1" id="KW-0540">Nuclease</keyword>
<reference evidence="5 6" key="1">
    <citation type="submission" date="2020-08" db="EMBL/GenBank/DDBJ databases">
        <title>Functional genomics of gut bacteria from endangered species of beetles.</title>
        <authorList>
            <person name="Carlos-Shanley C."/>
        </authorList>
    </citation>
    <scope>NUCLEOTIDE SEQUENCE [LARGE SCALE GENOMIC DNA]</scope>
    <source>
        <strain evidence="5 6">S00198</strain>
    </source>
</reference>
<dbReference type="PROSITE" id="PS50830">
    <property type="entry name" value="TNASE_3"/>
    <property type="match status" value="1"/>
</dbReference>
<keyword evidence="6" id="KW-1185">Reference proteome</keyword>
<dbReference type="Gene3D" id="2.40.50.90">
    <property type="match status" value="1"/>
</dbReference>
<comment type="caution">
    <text evidence="5">The sequence shown here is derived from an EMBL/GenBank/DDBJ whole genome shotgun (WGS) entry which is preliminary data.</text>
</comment>
<feature type="domain" description="TNase-like" evidence="4">
    <location>
        <begin position="5"/>
        <end position="130"/>
    </location>
</feature>
<organism evidence="5 6">
    <name type="scientific">Acidovorax soli</name>
    <dbReference type="NCBI Taxonomy" id="592050"/>
    <lineage>
        <taxon>Bacteria</taxon>
        <taxon>Pseudomonadati</taxon>
        <taxon>Pseudomonadota</taxon>
        <taxon>Betaproteobacteria</taxon>
        <taxon>Burkholderiales</taxon>
        <taxon>Comamonadaceae</taxon>
        <taxon>Acidovorax</taxon>
    </lineage>
</organism>
<accession>A0A7X0PLA3</accession>
<dbReference type="AlphaFoldDB" id="A0A7X0PLA3"/>
<dbReference type="GO" id="GO:0004519">
    <property type="term" value="F:endonuclease activity"/>
    <property type="evidence" value="ECO:0007669"/>
    <property type="project" value="UniProtKB-KW"/>
</dbReference>
<dbReference type="GO" id="GO:0016787">
    <property type="term" value="F:hydrolase activity"/>
    <property type="evidence" value="ECO:0007669"/>
    <property type="project" value="UniProtKB-KW"/>
</dbReference>
<keyword evidence="3" id="KW-0378">Hydrolase</keyword>
<dbReference type="SUPFAM" id="SSF50199">
    <property type="entry name" value="Staphylococcal nuclease"/>
    <property type="match status" value="1"/>
</dbReference>
<evidence type="ECO:0000313" key="5">
    <source>
        <dbReference type="EMBL" id="MBB6564023.1"/>
    </source>
</evidence>
<evidence type="ECO:0000259" key="4">
    <source>
        <dbReference type="PROSITE" id="PS50830"/>
    </source>
</evidence>
<dbReference type="PANTHER" id="PTHR12302">
    <property type="entry name" value="EBNA2 BINDING PROTEIN P100"/>
    <property type="match status" value="1"/>
</dbReference>
<name>A0A7X0PLA3_9BURK</name>
<dbReference type="EMBL" id="JACHLK010000027">
    <property type="protein sequence ID" value="MBB6564023.1"/>
    <property type="molecule type" value="Genomic_DNA"/>
</dbReference>
<dbReference type="SMART" id="SM00318">
    <property type="entry name" value="SNc"/>
    <property type="match status" value="1"/>
</dbReference>
<dbReference type="RefSeq" id="WP_184865605.1">
    <property type="nucleotide sequence ID" value="NZ_JACHLK010000027.1"/>
</dbReference>
<evidence type="ECO:0000256" key="1">
    <source>
        <dbReference type="ARBA" id="ARBA00022722"/>
    </source>
</evidence>
<dbReference type="InterPro" id="IPR035437">
    <property type="entry name" value="SNase_OB-fold_sf"/>
</dbReference>
<dbReference type="Proteomes" id="UP000575083">
    <property type="component" value="Unassembled WGS sequence"/>
</dbReference>
<evidence type="ECO:0000256" key="2">
    <source>
        <dbReference type="ARBA" id="ARBA00022759"/>
    </source>
</evidence>